<dbReference type="GO" id="GO:0006281">
    <property type="term" value="P:DNA repair"/>
    <property type="evidence" value="ECO:0007669"/>
    <property type="project" value="UniProtKB-KW"/>
</dbReference>
<gene>
    <name evidence="11" type="primary">ogt_2</name>
    <name evidence="11" type="ORF">KLO01_16530</name>
</gene>
<dbReference type="GO" id="GO:0003908">
    <property type="term" value="F:methylated-DNA-[protein]-cysteine S-methyltransferase activity"/>
    <property type="evidence" value="ECO:0007669"/>
    <property type="project" value="UniProtKB-EC"/>
</dbReference>
<dbReference type="Gene3D" id="3.30.160.70">
    <property type="entry name" value="Methylated DNA-protein cysteine methyltransferase domain"/>
    <property type="match status" value="1"/>
</dbReference>
<dbReference type="InterPro" id="IPR036631">
    <property type="entry name" value="MGMT_N_sf"/>
</dbReference>
<dbReference type="PANTHER" id="PTHR10815">
    <property type="entry name" value="METHYLATED-DNA--PROTEIN-CYSTEINE METHYLTRANSFERASE"/>
    <property type="match status" value="1"/>
</dbReference>
<evidence type="ECO:0000256" key="5">
    <source>
        <dbReference type="ARBA" id="ARBA00022679"/>
    </source>
</evidence>
<dbReference type="Pfam" id="PF01035">
    <property type="entry name" value="DNA_binding_1"/>
    <property type="match status" value="1"/>
</dbReference>
<feature type="region of interest" description="Disordered" evidence="9">
    <location>
        <begin position="1"/>
        <end position="20"/>
    </location>
</feature>
<accession>A0A512T057</accession>
<dbReference type="EMBL" id="BKBA01000008">
    <property type="protein sequence ID" value="GEQ13606.1"/>
    <property type="molecule type" value="Genomic_DNA"/>
</dbReference>
<dbReference type="PROSITE" id="PS00374">
    <property type="entry name" value="MGMT"/>
    <property type="match status" value="1"/>
</dbReference>
<keyword evidence="5 11" id="KW-0808">Transferase</keyword>
<keyword evidence="7" id="KW-0234">DNA repair</keyword>
<evidence type="ECO:0000256" key="1">
    <source>
        <dbReference type="ARBA" id="ARBA00001286"/>
    </source>
</evidence>
<dbReference type="Gene3D" id="1.10.10.10">
    <property type="entry name" value="Winged helix-like DNA-binding domain superfamily/Winged helix DNA-binding domain"/>
    <property type="match status" value="1"/>
</dbReference>
<evidence type="ECO:0000256" key="4">
    <source>
        <dbReference type="ARBA" id="ARBA00022603"/>
    </source>
</evidence>
<sequence length="185" mass="20092">MDSHATPRSRSTGMTTDRRHATVTTDLGDLLAVAEGDALAGLYFPRHWHPPKVEDIGAEVPSAGDPVFEATRRELGEYVRRERTTFTVPTVTHGDAFSERVWDLLVTIPYGETTTYGAIARELGNVGLAQRVGQAVGRNPVSVLIPCHRVVGADGSLTGYAGGLDRKARLLEIEEPPEVAESRLF</sequence>
<evidence type="ECO:0000313" key="12">
    <source>
        <dbReference type="Proteomes" id="UP000321793"/>
    </source>
</evidence>
<evidence type="ECO:0000313" key="11">
    <source>
        <dbReference type="EMBL" id="GEQ13606.1"/>
    </source>
</evidence>
<keyword evidence="4 11" id="KW-0489">Methyltransferase</keyword>
<feature type="compositionally biased region" description="Polar residues" evidence="9">
    <location>
        <begin position="1"/>
        <end position="15"/>
    </location>
</feature>
<dbReference type="CDD" id="cd06445">
    <property type="entry name" value="ATase"/>
    <property type="match status" value="1"/>
</dbReference>
<dbReference type="EC" id="2.1.1.63" evidence="3"/>
<dbReference type="NCBIfam" id="TIGR00589">
    <property type="entry name" value="ogt"/>
    <property type="match status" value="1"/>
</dbReference>
<dbReference type="GO" id="GO:0032259">
    <property type="term" value="P:methylation"/>
    <property type="evidence" value="ECO:0007669"/>
    <property type="project" value="UniProtKB-KW"/>
</dbReference>
<organism evidence="11 12">
    <name type="scientific">Knoellia locipacati</name>
    <dbReference type="NCBI Taxonomy" id="882824"/>
    <lineage>
        <taxon>Bacteria</taxon>
        <taxon>Bacillati</taxon>
        <taxon>Actinomycetota</taxon>
        <taxon>Actinomycetes</taxon>
        <taxon>Micrococcales</taxon>
        <taxon>Intrasporangiaceae</taxon>
        <taxon>Knoellia</taxon>
    </lineage>
</organism>
<comment type="caution">
    <text evidence="11">The sequence shown here is derived from an EMBL/GenBank/DDBJ whole genome shotgun (WGS) entry which is preliminary data.</text>
</comment>
<reference evidence="11 12" key="1">
    <citation type="submission" date="2019-07" db="EMBL/GenBank/DDBJ databases">
        <title>Whole genome shotgun sequence of Knoellia locipacati NBRC 109775.</title>
        <authorList>
            <person name="Hosoyama A."/>
            <person name="Uohara A."/>
            <person name="Ohji S."/>
            <person name="Ichikawa N."/>
        </authorList>
    </citation>
    <scope>NUCLEOTIDE SEQUENCE [LARGE SCALE GENOMIC DNA]</scope>
    <source>
        <strain evidence="11 12">NBRC 109775</strain>
    </source>
</reference>
<dbReference type="InterPro" id="IPR014048">
    <property type="entry name" value="MethylDNA_cys_MeTrfase_DNA-bd"/>
</dbReference>
<feature type="domain" description="Methylated-DNA-[protein]-cysteine S-methyltransferase DNA binding" evidence="10">
    <location>
        <begin position="97"/>
        <end position="175"/>
    </location>
</feature>
<evidence type="ECO:0000256" key="2">
    <source>
        <dbReference type="ARBA" id="ARBA00008711"/>
    </source>
</evidence>
<dbReference type="InterPro" id="IPR036388">
    <property type="entry name" value="WH-like_DNA-bd_sf"/>
</dbReference>
<comment type="similarity">
    <text evidence="2">Belongs to the MGMT family.</text>
</comment>
<evidence type="ECO:0000256" key="6">
    <source>
        <dbReference type="ARBA" id="ARBA00022763"/>
    </source>
</evidence>
<keyword evidence="12" id="KW-1185">Reference proteome</keyword>
<dbReference type="PANTHER" id="PTHR10815:SF5">
    <property type="entry name" value="METHYLATED-DNA--PROTEIN-CYSTEINE METHYLTRANSFERASE"/>
    <property type="match status" value="1"/>
</dbReference>
<dbReference type="Proteomes" id="UP000321793">
    <property type="component" value="Unassembled WGS sequence"/>
</dbReference>
<name>A0A512T057_9MICO</name>
<protein>
    <recommendedName>
        <fullName evidence="3">methylated-DNA--[protein]-cysteine S-methyltransferase</fullName>
        <ecNumber evidence="3">2.1.1.63</ecNumber>
    </recommendedName>
</protein>
<dbReference type="InterPro" id="IPR036217">
    <property type="entry name" value="MethylDNA_cys_MeTrfase_DNAb"/>
</dbReference>
<evidence type="ECO:0000256" key="8">
    <source>
        <dbReference type="ARBA" id="ARBA00049348"/>
    </source>
</evidence>
<evidence type="ECO:0000259" key="10">
    <source>
        <dbReference type="Pfam" id="PF01035"/>
    </source>
</evidence>
<dbReference type="SUPFAM" id="SSF46767">
    <property type="entry name" value="Methylated DNA-protein cysteine methyltransferase, C-terminal domain"/>
    <property type="match status" value="1"/>
</dbReference>
<evidence type="ECO:0000256" key="3">
    <source>
        <dbReference type="ARBA" id="ARBA00011918"/>
    </source>
</evidence>
<evidence type="ECO:0000256" key="9">
    <source>
        <dbReference type="SAM" id="MobiDB-lite"/>
    </source>
</evidence>
<dbReference type="InterPro" id="IPR001497">
    <property type="entry name" value="MethylDNA_cys_MeTrfase_AS"/>
</dbReference>
<keyword evidence="6" id="KW-0227">DNA damage</keyword>
<dbReference type="FunFam" id="1.10.10.10:FF:000214">
    <property type="entry name" value="Methylated-DNA--protein-cysteine methyltransferase"/>
    <property type="match status" value="1"/>
</dbReference>
<proteinExistence type="inferred from homology"/>
<comment type="catalytic activity">
    <reaction evidence="1">
        <text>a 4-O-methyl-thymidine in DNA + L-cysteinyl-[protein] = a thymidine in DNA + S-methyl-L-cysteinyl-[protein]</text>
        <dbReference type="Rhea" id="RHEA:53428"/>
        <dbReference type="Rhea" id="RHEA-COMP:10131"/>
        <dbReference type="Rhea" id="RHEA-COMP:10132"/>
        <dbReference type="Rhea" id="RHEA-COMP:13555"/>
        <dbReference type="Rhea" id="RHEA-COMP:13556"/>
        <dbReference type="ChEBI" id="CHEBI:29950"/>
        <dbReference type="ChEBI" id="CHEBI:82612"/>
        <dbReference type="ChEBI" id="CHEBI:137386"/>
        <dbReference type="ChEBI" id="CHEBI:137387"/>
        <dbReference type="EC" id="2.1.1.63"/>
    </reaction>
</comment>
<comment type="catalytic activity">
    <reaction evidence="8">
        <text>a 6-O-methyl-2'-deoxyguanosine in DNA + L-cysteinyl-[protein] = S-methyl-L-cysteinyl-[protein] + a 2'-deoxyguanosine in DNA</text>
        <dbReference type="Rhea" id="RHEA:24000"/>
        <dbReference type="Rhea" id="RHEA-COMP:10131"/>
        <dbReference type="Rhea" id="RHEA-COMP:10132"/>
        <dbReference type="Rhea" id="RHEA-COMP:11367"/>
        <dbReference type="Rhea" id="RHEA-COMP:11368"/>
        <dbReference type="ChEBI" id="CHEBI:29950"/>
        <dbReference type="ChEBI" id="CHEBI:82612"/>
        <dbReference type="ChEBI" id="CHEBI:85445"/>
        <dbReference type="ChEBI" id="CHEBI:85448"/>
        <dbReference type="EC" id="2.1.1.63"/>
    </reaction>
</comment>
<dbReference type="SUPFAM" id="SSF53155">
    <property type="entry name" value="Methylated DNA-protein cysteine methyltransferase domain"/>
    <property type="match status" value="1"/>
</dbReference>
<dbReference type="AlphaFoldDB" id="A0A512T057"/>
<evidence type="ECO:0000256" key="7">
    <source>
        <dbReference type="ARBA" id="ARBA00023204"/>
    </source>
</evidence>